<dbReference type="GO" id="GO:0034599">
    <property type="term" value="P:cellular response to oxidative stress"/>
    <property type="evidence" value="ECO:0007669"/>
    <property type="project" value="TreeGrafter"/>
</dbReference>
<dbReference type="InterPro" id="IPR036249">
    <property type="entry name" value="Thioredoxin-like_sf"/>
</dbReference>
<dbReference type="GO" id="GO:0005737">
    <property type="term" value="C:cytoplasm"/>
    <property type="evidence" value="ECO:0007669"/>
    <property type="project" value="TreeGrafter"/>
</dbReference>
<evidence type="ECO:0000256" key="9">
    <source>
        <dbReference type="ARBA" id="ARBA00032824"/>
    </source>
</evidence>
<evidence type="ECO:0000256" key="3">
    <source>
        <dbReference type="ARBA" id="ARBA00013017"/>
    </source>
</evidence>
<keyword evidence="7" id="KW-1015">Disulfide bond</keyword>
<dbReference type="EMBL" id="FUZU01000004">
    <property type="protein sequence ID" value="SKC85836.1"/>
    <property type="molecule type" value="Genomic_DNA"/>
</dbReference>
<keyword evidence="6" id="KW-0560">Oxidoreductase</keyword>
<comment type="function">
    <text evidence="1">Thiol-specific peroxidase that catalyzes the reduction of hydrogen peroxide and organic hydroperoxides to water and alcohols, respectively. Plays a role in cell protection against oxidative stress by detoxifying peroxides and as sensor of hydrogen peroxide-mediated signaling events.</text>
</comment>
<evidence type="ECO:0000313" key="15">
    <source>
        <dbReference type="EMBL" id="SKC85836.1"/>
    </source>
</evidence>
<evidence type="ECO:0000256" key="1">
    <source>
        <dbReference type="ARBA" id="ARBA00003330"/>
    </source>
</evidence>
<reference evidence="15 16" key="1">
    <citation type="submission" date="2017-02" db="EMBL/GenBank/DDBJ databases">
        <authorList>
            <person name="Peterson S.W."/>
        </authorList>
    </citation>
    <scope>NUCLEOTIDE SEQUENCE [LARGE SCALE GENOMIC DNA]</scope>
    <source>
        <strain evidence="15 16">DSM 25262</strain>
    </source>
</reference>
<dbReference type="PROSITE" id="PS51352">
    <property type="entry name" value="THIOREDOXIN_2"/>
    <property type="match status" value="1"/>
</dbReference>
<dbReference type="Gene3D" id="3.40.30.10">
    <property type="entry name" value="Glutaredoxin"/>
    <property type="match status" value="1"/>
</dbReference>
<keyword evidence="5" id="KW-0049">Antioxidant</keyword>
<evidence type="ECO:0000313" key="16">
    <source>
        <dbReference type="Proteomes" id="UP000190961"/>
    </source>
</evidence>
<evidence type="ECO:0000256" key="2">
    <source>
        <dbReference type="ARBA" id="ARBA00011245"/>
    </source>
</evidence>
<gene>
    <name evidence="15" type="ORF">SAMN05660236_4974</name>
</gene>
<comment type="similarity">
    <text evidence="10">Belongs to the peroxiredoxin family. BCP/PrxQ subfamily.</text>
</comment>
<dbReference type="Pfam" id="PF00578">
    <property type="entry name" value="AhpC-TSA"/>
    <property type="match status" value="1"/>
</dbReference>
<evidence type="ECO:0000256" key="7">
    <source>
        <dbReference type="ARBA" id="ARBA00023157"/>
    </source>
</evidence>
<keyword evidence="4" id="KW-0575">Peroxidase</keyword>
<dbReference type="SUPFAM" id="SSF52833">
    <property type="entry name" value="Thioredoxin-like"/>
    <property type="match status" value="1"/>
</dbReference>
<dbReference type="InterPro" id="IPR050924">
    <property type="entry name" value="Peroxiredoxin_BCP/PrxQ"/>
</dbReference>
<dbReference type="InterPro" id="IPR024706">
    <property type="entry name" value="Peroxiredoxin_AhpC-typ"/>
</dbReference>
<dbReference type="PANTHER" id="PTHR42801">
    <property type="entry name" value="THIOREDOXIN-DEPENDENT PEROXIDE REDUCTASE"/>
    <property type="match status" value="1"/>
</dbReference>
<dbReference type="OrthoDB" id="9812811at2"/>
<name>A0A1T5MC73_9BACT</name>
<evidence type="ECO:0000256" key="8">
    <source>
        <dbReference type="ARBA" id="ARBA00023284"/>
    </source>
</evidence>
<dbReference type="InterPro" id="IPR000866">
    <property type="entry name" value="AhpC/TSA"/>
</dbReference>
<organism evidence="15 16">
    <name type="scientific">Ohtaekwangia koreensis</name>
    <dbReference type="NCBI Taxonomy" id="688867"/>
    <lineage>
        <taxon>Bacteria</taxon>
        <taxon>Pseudomonadati</taxon>
        <taxon>Bacteroidota</taxon>
        <taxon>Cytophagia</taxon>
        <taxon>Cytophagales</taxon>
        <taxon>Fulvivirgaceae</taxon>
        <taxon>Ohtaekwangia</taxon>
    </lineage>
</organism>
<feature type="domain" description="Thioredoxin" evidence="14">
    <location>
        <begin position="3"/>
        <end position="150"/>
    </location>
</feature>
<dbReference type="AlphaFoldDB" id="A0A1T5MC73"/>
<keyword evidence="8" id="KW-0676">Redox-active center</keyword>
<evidence type="ECO:0000256" key="12">
    <source>
        <dbReference type="ARBA" id="ARBA00049091"/>
    </source>
</evidence>
<comment type="catalytic activity">
    <reaction evidence="12">
        <text>a hydroperoxide + [thioredoxin]-dithiol = an alcohol + [thioredoxin]-disulfide + H2O</text>
        <dbReference type="Rhea" id="RHEA:62620"/>
        <dbReference type="Rhea" id="RHEA-COMP:10698"/>
        <dbReference type="Rhea" id="RHEA-COMP:10700"/>
        <dbReference type="ChEBI" id="CHEBI:15377"/>
        <dbReference type="ChEBI" id="CHEBI:29950"/>
        <dbReference type="ChEBI" id="CHEBI:30879"/>
        <dbReference type="ChEBI" id="CHEBI:35924"/>
        <dbReference type="ChEBI" id="CHEBI:50058"/>
        <dbReference type="EC" id="1.11.1.24"/>
    </reaction>
</comment>
<dbReference type="CDD" id="cd03017">
    <property type="entry name" value="PRX_BCP"/>
    <property type="match status" value="1"/>
</dbReference>
<dbReference type="InterPro" id="IPR013766">
    <property type="entry name" value="Thioredoxin_domain"/>
</dbReference>
<dbReference type="PANTHER" id="PTHR42801:SF4">
    <property type="entry name" value="AHPC_TSA FAMILY PROTEIN"/>
    <property type="match status" value="1"/>
</dbReference>
<dbReference type="Proteomes" id="UP000190961">
    <property type="component" value="Unassembled WGS sequence"/>
</dbReference>
<evidence type="ECO:0000256" key="5">
    <source>
        <dbReference type="ARBA" id="ARBA00022862"/>
    </source>
</evidence>
<dbReference type="PIRSF" id="PIRSF000239">
    <property type="entry name" value="AHPC"/>
    <property type="match status" value="1"/>
</dbReference>
<dbReference type="RefSeq" id="WP_079689489.1">
    <property type="nucleotide sequence ID" value="NZ_FUZU01000004.1"/>
</dbReference>
<evidence type="ECO:0000256" key="13">
    <source>
        <dbReference type="PIRSR" id="PIRSR000239-1"/>
    </source>
</evidence>
<evidence type="ECO:0000259" key="14">
    <source>
        <dbReference type="PROSITE" id="PS51352"/>
    </source>
</evidence>
<dbReference type="GO" id="GO:0008379">
    <property type="term" value="F:thioredoxin peroxidase activity"/>
    <property type="evidence" value="ECO:0007669"/>
    <property type="project" value="TreeGrafter"/>
</dbReference>
<dbReference type="EC" id="1.11.1.24" evidence="3"/>
<sequence>MPLATGTKAPDFTLGSTSGRDFTLYKDMKNKPCVLYFYPKDFSVGCTNEACSFRDTFEVFKELNITIIGISRDTLESHAKFKKTLALPFDLLADNGGKVCELYDTQLPFVPMFTKRTTYLLDKDHTILAMYQNIFSSKKHIKAMVENVTAPAARKAL</sequence>
<feature type="active site" description="Cysteine sulfenic acid (-SOH) intermediate; for peroxidase activity" evidence="13">
    <location>
        <position position="46"/>
    </location>
</feature>
<protein>
    <recommendedName>
        <fullName evidence="3">thioredoxin-dependent peroxiredoxin</fullName>
        <ecNumber evidence="3">1.11.1.24</ecNumber>
    </recommendedName>
    <alternativeName>
        <fullName evidence="9">Thioredoxin peroxidase</fullName>
    </alternativeName>
    <alternativeName>
        <fullName evidence="11">Thioredoxin-dependent peroxiredoxin Bcp</fullName>
    </alternativeName>
</protein>
<dbReference type="GO" id="GO:0045454">
    <property type="term" value="P:cell redox homeostasis"/>
    <property type="evidence" value="ECO:0007669"/>
    <property type="project" value="TreeGrafter"/>
</dbReference>
<keyword evidence="16" id="KW-1185">Reference proteome</keyword>
<accession>A0A1T5MC73</accession>
<dbReference type="STRING" id="688867.SAMN05660236_4974"/>
<evidence type="ECO:0000256" key="6">
    <source>
        <dbReference type="ARBA" id="ARBA00023002"/>
    </source>
</evidence>
<evidence type="ECO:0000256" key="4">
    <source>
        <dbReference type="ARBA" id="ARBA00022559"/>
    </source>
</evidence>
<proteinExistence type="inferred from homology"/>
<evidence type="ECO:0000256" key="10">
    <source>
        <dbReference type="ARBA" id="ARBA00038489"/>
    </source>
</evidence>
<comment type="subunit">
    <text evidence="2">Monomer.</text>
</comment>
<evidence type="ECO:0000256" key="11">
    <source>
        <dbReference type="ARBA" id="ARBA00042639"/>
    </source>
</evidence>